<evidence type="ECO:0000256" key="1">
    <source>
        <dbReference type="SAM" id="SignalP"/>
    </source>
</evidence>
<protein>
    <recommendedName>
        <fullName evidence="4">Amino acid ABC transporter substrate-binding protein</fullName>
    </recommendedName>
</protein>
<dbReference type="AlphaFoldDB" id="A0A840UFY2"/>
<evidence type="ECO:0000313" key="3">
    <source>
        <dbReference type="Proteomes" id="UP000591735"/>
    </source>
</evidence>
<dbReference type="Proteomes" id="UP000591735">
    <property type="component" value="Unassembled WGS sequence"/>
</dbReference>
<evidence type="ECO:0008006" key="4">
    <source>
        <dbReference type="Google" id="ProtNLM"/>
    </source>
</evidence>
<keyword evidence="1" id="KW-0732">Signal</keyword>
<gene>
    <name evidence="2" type="ORF">HNR38_002125</name>
</gene>
<feature type="chain" id="PRO_5032961774" description="Amino acid ABC transporter substrate-binding protein" evidence="1">
    <location>
        <begin position="22"/>
        <end position="285"/>
    </location>
</feature>
<feature type="signal peptide" evidence="1">
    <location>
        <begin position="1"/>
        <end position="21"/>
    </location>
</feature>
<organism evidence="2 3">
    <name type="scientific">Marinobacter oulmenensis</name>
    <dbReference type="NCBI Taxonomy" id="643747"/>
    <lineage>
        <taxon>Bacteria</taxon>
        <taxon>Pseudomonadati</taxon>
        <taxon>Pseudomonadota</taxon>
        <taxon>Gammaproteobacteria</taxon>
        <taxon>Pseudomonadales</taxon>
        <taxon>Marinobacteraceae</taxon>
        <taxon>Marinobacter</taxon>
    </lineage>
</organism>
<comment type="caution">
    <text evidence="2">The sequence shown here is derived from an EMBL/GenBank/DDBJ whole genome shotgun (WGS) entry which is preliminary data.</text>
</comment>
<dbReference type="RefSeq" id="WP_183703601.1">
    <property type="nucleotide sequence ID" value="NZ_JACHFE010000005.1"/>
</dbReference>
<evidence type="ECO:0000313" key="2">
    <source>
        <dbReference type="EMBL" id="MBB5321631.1"/>
    </source>
</evidence>
<proteinExistence type="predicted"/>
<reference evidence="2 3" key="1">
    <citation type="submission" date="2020-08" db="EMBL/GenBank/DDBJ databases">
        <title>Genomic Encyclopedia of Type Strains, Phase IV (KMG-IV): sequencing the most valuable type-strain genomes for metagenomic binning, comparative biology and taxonomic classification.</title>
        <authorList>
            <person name="Goeker M."/>
        </authorList>
    </citation>
    <scope>NUCLEOTIDE SEQUENCE [LARGE SCALE GENOMIC DNA]</scope>
    <source>
        <strain evidence="2 3">DSM 22359</strain>
    </source>
</reference>
<accession>A0A840UFY2</accession>
<dbReference type="SUPFAM" id="SSF53850">
    <property type="entry name" value="Periplasmic binding protein-like II"/>
    <property type="match status" value="1"/>
</dbReference>
<name>A0A840UFY2_9GAMM</name>
<dbReference type="EMBL" id="JACHFE010000005">
    <property type="protein sequence ID" value="MBB5321631.1"/>
    <property type="molecule type" value="Genomic_DNA"/>
</dbReference>
<sequence length="285" mass="32897">MMAKTLVMILMMLTASLSAHAEVFRFGVPATHGFEYELAVIRLALDNAEGDHRLEVVPLPVVSAQRWRQMVIDGEQGINLVLSGYEPELEGVLAPVTIPLTRGLLGYRLLVVKQDRLHELSHIDTLSELRNFQIGSGYRWQENSILRDNGLSLELGHYQNLWAMLTWERFDIFHRGVHEVFDELEARHRDRFAILPGVALAFRFDYFLYVPADRQDLQRILYQGLANAYANGSFMAFFESHPVIRKTLELADMDSRQVIRLKTPDDRLILNEVPDRYWHEAILQP</sequence>
<keyword evidence="3" id="KW-1185">Reference proteome</keyword>